<comment type="caution">
    <text evidence="1">The sequence shown here is derived from an EMBL/GenBank/DDBJ whole genome shotgun (WGS) entry which is preliminary data.</text>
</comment>
<proteinExistence type="predicted"/>
<name>A0ABR2WTN0_9FUNG</name>
<accession>A0ABR2WTN0</accession>
<keyword evidence="2" id="KW-1185">Reference proteome</keyword>
<evidence type="ECO:0000313" key="2">
    <source>
        <dbReference type="Proteomes" id="UP001479436"/>
    </source>
</evidence>
<evidence type="ECO:0000313" key="1">
    <source>
        <dbReference type="EMBL" id="KAK9764899.1"/>
    </source>
</evidence>
<protein>
    <submittedName>
        <fullName evidence="1">Uncharacterized protein</fullName>
    </submittedName>
</protein>
<dbReference type="Proteomes" id="UP001479436">
    <property type="component" value="Unassembled WGS sequence"/>
</dbReference>
<gene>
    <name evidence="1" type="ORF">K7432_007206</name>
</gene>
<dbReference type="EMBL" id="JASJQH010000347">
    <property type="protein sequence ID" value="KAK9764899.1"/>
    <property type="molecule type" value="Genomic_DNA"/>
</dbReference>
<reference evidence="1 2" key="1">
    <citation type="submission" date="2023-04" db="EMBL/GenBank/DDBJ databases">
        <title>Genome of Basidiobolus ranarum AG-B5.</title>
        <authorList>
            <person name="Stajich J.E."/>
            <person name="Carter-House D."/>
            <person name="Gryganskyi A."/>
        </authorList>
    </citation>
    <scope>NUCLEOTIDE SEQUENCE [LARGE SCALE GENOMIC DNA]</scope>
    <source>
        <strain evidence="1 2">AG-B5</strain>
    </source>
</reference>
<organism evidence="1 2">
    <name type="scientific">Basidiobolus ranarum</name>
    <dbReference type="NCBI Taxonomy" id="34480"/>
    <lineage>
        <taxon>Eukaryota</taxon>
        <taxon>Fungi</taxon>
        <taxon>Fungi incertae sedis</taxon>
        <taxon>Zoopagomycota</taxon>
        <taxon>Entomophthoromycotina</taxon>
        <taxon>Basidiobolomycetes</taxon>
        <taxon>Basidiobolales</taxon>
        <taxon>Basidiobolaceae</taxon>
        <taxon>Basidiobolus</taxon>
    </lineage>
</organism>
<sequence length="107" mass="12178">MHRSQSTRWRSATAKLAKYHCRSLSGADISDESVYLRANEEDETAIYHQHDYIYTIEFARQTLKKATSFEDILDNGFLLDNTGARESTIKFTLTPDLAKLPSEGCTD</sequence>